<feature type="chain" id="PRO_5044004151" evidence="1">
    <location>
        <begin position="22"/>
        <end position="776"/>
    </location>
</feature>
<dbReference type="EMBL" id="JAVDSC010000004">
    <property type="protein sequence ID" value="MDR6629333.1"/>
    <property type="molecule type" value="Genomic_DNA"/>
</dbReference>
<evidence type="ECO:0000256" key="1">
    <source>
        <dbReference type="SAM" id="SignalP"/>
    </source>
</evidence>
<dbReference type="RefSeq" id="WP_224216977.1">
    <property type="nucleotide sequence ID" value="NZ_JAVDSC010000004.1"/>
</dbReference>
<dbReference type="InterPro" id="IPR000015">
    <property type="entry name" value="Fimb_usher"/>
</dbReference>
<dbReference type="Gene3D" id="2.60.40.2610">
    <property type="entry name" value="Outer membrane usher protein FimD, plug domain"/>
    <property type="match status" value="1"/>
</dbReference>
<dbReference type="GO" id="GO:0009279">
    <property type="term" value="C:cell outer membrane"/>
    <property type="evidence" value="ECO:0007669"/>
    <property type="project" value="TreeGrafter"/>
</dbReference>
<dbReference type="InterPro" id="IPR043142">
    <property type="entry name" value="PapC-like_C_sf"/>
</dbReference>
<dbReference type="GO" id="GO:0009297">
    <property type="term" value="P:pilus assembly"/>
    <property type="evidence" value="ECO:0007669"/>
    <property type="project" value="InterPro"/>
</dbReference>
<dbReference type="PANTHER" id="PTHR30451:SF5">
    <property type="entry name" value="SLR0019 PROTEIN"/>
    <property type="match status" value="1"/>
</dbReference>
<proteinExistence type="predicted"/>
<evidence type="ECO:0000313" key="2">
    <source>
        <dbReference type="EMBL" id="MDR6629333.1"/>
    </source>
</evidence>
<dbReference type="Proteomes" id="UP001262767">
    <property type="component" value="Unassembled WGS sequence"/>
</dbReference>
<comment type="caution">
    <text evidence="2">The sequence shown here is derived from an EMBL/GenBank/DDBJ whole genome shotgun (WGS) entry which is preliminary data.</text>
</comment>
<reference evidence="2" key="1">
    <citation type="submission" date="2023-07" db="EMBL/GenBank/DDBJ databases">
        <title>Sorghum-associated microbial communities from plants grown in Nebraska, USA.</title>
        <authorList>
            <person name="Schachtman D."/>
        </authorList>
    </citation>
    <scope>NUCLEOTIDE SEQUENCE</scope>
    <source>
        <strain evidence="2">BE44</strain>
    </source>
</reference>
<dbReference type="InterPro" id="IPR042186">
    <property type="entry name" value="FimD_plug_dom"/>
</dbReference>
<dbReference type="GO" id="GO:0015473">
    <property type="term" value="F:fimbrial usher porin activity"/>
    <property type="evidence" value="ECO:0007669"/>
    <property type="project" value="InterPro"/>
</dbReference>
<protein>
    <submittedName>
        <fullName evidence="2">Outer membrane usher protein</fullName>
    </submittedName>
</protein>
<dbReference type="Pfam" id="PF00577">
    <property type="entry name" value="Usher"/>
    <property type="match status" value="1"/>
</dbReference>
<name>A0AAW8LH35_ACILW</name>
<organism evidence="2 3">
    <name type="scientific">Acinetobacter lwoffii</name>
    <dbReference type="NCBI Taxonomy" id="28090"/>
    <lineage>
        <taxon>Bacteria</taxon>
        <taxon>Pseudomonadati</taxon>
        <taxon>Pseudomonadota</taxon>
        <taxon>Gammaproteobacteria</taxon>
        <taxon>Moraxellales</taxon>
        <taxon>Moraxellaceae</taxon>
        <taxon>Acinetobacter</taxon>
    </lineage>
</organism>
<feature type="signal peptide" evidence="1">
    <location>
        <begin position="1"/>
        <end position="21"/>
    </location>
</feature>
<dbReference type="AlphaFoldDB" id="A0AAW8LH35"/>
<sequence>MKVTKILLMIACGMGLTNVNAENVQQIVQKDNLEIFIVNIWVNGLDYKTEAIHFSDGGQRYIECEALSRIGIHIERIPRHLVKKEFCLLNQPGVTVEDDYSLQAIKINFPVNYFEDTHYELEVENPEKANFGGFVNYSLFYNKDDAEQEFNTFSEIGIFKDYWLLKNAFLYRNEAEDIEEGFLRVNTTLDVEFPKIFSRLTLGDTTSPYSSLNNSFRFGGLSFGTNYTNRPDFVYWNAPTLNGSASVPSTIDLYINGVRLYRDSVTPGNYNLPAGAMLNQAGDAQIVVEDILGNRSVQSFPVYINSRLLKPKLNEYNISLGKLRYNYDYVDDDYREFFTKLFYRRGITSSMTLGGDFLYSKDVSNFDFLWTQGISKYLLMDSAFSVSQTKANDEQGYAASIALSRDFRNWSFGINSRYFTQKYQYLSGDIYDSNIEASNILYFNFSNLGFIDGLNLSYIYQSYYDQNGFSNDTQKIFDIRASKSLTKKLYTNFGFYKDFGNDGDHGFNIALSYDWEEKGQIYLNHDTEDNETSLSFSHRTMTQNGFDYVLGVNRTEEEVNYNAYGLWKTSIGNLQLSHDEYENRRNSQAMFEGALVWLGSKIAFTKYADNAFALVEVGQHPNLDIYRSASLAGSTNNQGYMFIHNIIPYIHYDISFDHNQLAMEETFEHSSKKIIGLDQRGYKLDFPIYKTKRIALRIKDAQQNNLVIGSEVLVDGLSTEPSFVDSQSIVYLYLFKAGTYNLKVKTNRGQQCQAQFILNENQFQNSDKQILETLCK</sequence>
<evidence type="ECO:0000313" key="3">
    <source>
        <dbReference type="Proteomes" id="UP001262767"/>
    </source>
</evidence>
<dbReference type="PANTHER" id="PTHR30451">
    <property type="entry name" value="OUTER MEMBRANE USHER PROTEIN"/>
    <property type="match status" value="1"/>
</dbReference>
<dbReference type="Gene3D" id="2.60.40.2070">
    <property type="match status" value="1"/>
</dbReference>
<gene>
    <name evidence="2" type="ORF">J2X86_001371</name>
</gene>
<dbReference type="Gene3D" id="2.60.40.3110">
    <property type="match status" value="1"/>
</dbReference>
<accession>A0AAW8LH35</accession>
<keyword evidence="1" id="KW-0732">Signal</keyword>